<dbReference type="SUPFAM" id="SSF53067">
    <property type="entry name" value="Actin-like ATPase domain"/>
    <property type="match status" value="1"/>
</dbReference>
<dbReference type="Proteomes" id="UP000320672">
    <property type="component" value="Chromosome"/>
</dbReference>
<dbReference type="InterPro" id="IPR043129">
    <property type="entry name" value="ATPase_NBD"/>
</dbReference>
<dbReference type="EMBL" id="CP036262">
    <property type="protein sequence ID" value="QDS93323.1"/>
    <property type="molecule type" value="Genomic_DNA"/>
</dbReference>
<keyword evidence="3" id="KW-1185">Reference proteome</keyword>
<dbReference type="AlphaFoldDB" id="A0A517MEL9"/>
<dbReference type="KEGG" id="rml:FF011L_20860"/>
<dbReference type="OrthoDB" id="9784166at2"/>
<name>A0A517MEL9_9BACT</name>
<dbReference type="NCBIfam" id="TIGR03725">
    <property type="entry name" value="T6A_YeaZ"/>
    <property type="match status" value="1"/>
</dbReference>
<dbReference type="RefSeq" id="WP_145351507.1">
    <property type="nucleotide sequence ID" value="NZ_CP036262.1"/>
</dbReference>
<organism evidence="2 3">
    <name type="scientific">Roseimaritima multifibrata</name>
    <dbReference type="NCBI Taxonomy" id="1930274"/>
    <lineage>
        <taxon>Bacteria</taxon>
        <taxon>Pseudomonadati</taxon>
        <taxon>Planctomycetota</taxon>
        <taxon>Planctomycetia</taxon>
        <taxon>Pirellulales</taxon>
        <taxon>Pirellulaceae</taxon>
        <taxon>Roseimaritima</taxon>
    </lineage>
</organism>
<evidence type="ECO:0000259" key="1">
    <source>
        <dbReference type="Pfam" id="PF00814"/>
    </source>
</evidence>
<protein>
    <submittedName>
        <fullName evidence="2">tRNA threonylcarbamoyladenosine biosynthesis protein TsaB</fullName>
    </submittedName>
</protein>
<dbReference type="Pfam" id="PF00814">
    <property type="entry name" value="TsaD"/>
    <property type="match status" value="1"/>
</dbReference>
<dbReference type="Gene3D" id="3.30.420.40">
    <property type="match status" value="2"/>
</dbReference>
<sequence>MTCWQLAIETSARVGSIALFADGQLDRQIELPATERTAASLSVAMDALLCVVRDAGGQLDLISVTDGPGSFTGLRIGVTAAKTLAYAVNCKLTAVDTLAVIGQQCLDASPEIEFLQIGMKAYRGQIFTRTLDRNQPDIAETTVMEGTAWSHFVERLPHHWGLGGDAAGLKELKISSKIFLVDPQYWHPQAQTVGLLGAIQADKGHFVEPLALMPRYLRPSAAEEKSLPSTS</sequence>
<gene>
    <name evidence="2" type="primary">tsaB</name>
    <name evidence="2" type="ORF">FF011L_20860</name>
</gene>
<reference evidence="2 3" key="1">
    <citation type="submission" date="2019-02" db="EMBL/GenBank/DDBJ databases">
        <title>Deep-cultivation of Planctomycetes and their phenomic and genomic characterization uncovers novel biology.</title>
        <authorList>
            <person name="Wiegand S."/>
            <person name="Jogler M."/>
            <person name="Boedeker C."/>
            <person name="Pinto D."/>
            <person name="Vollmers J."/>
            <person name="Rivas-Marin E."/>
            <person name="Kohn T."/>
            <person name="Peeters S.H."/>
            <person name="Heuer A."/>
            <person name="Rast P."/>
            <person name="Oberbeckmann S."/>
            <person name="Bunk B."/>
            <person name="Jeske O."/>
            <person name="Meyerdierks A."/>
            <person name="Storesund J.E."/>
            <person name="Kallscheuer N."/>
            <person name="Luecker S."/>
            <person name="Lage O.M."/>
            <person name="Pohl T."/>
            <person name="Merkel B.J."/>
            <person name="Hornburger P."/>
            <person name="Mueller R.-W."/>
            <person name="Bruemmer F."/>
            <person name="Labrenz M."/>
            <person name="Spormann A.M."/>
            <person name="Op den Camp H."/>
            <person name="Overmann J."/>
            <person name="Amann R."/>
            <person name="Jetten M.S.M."/>
            <person name="Mascher T."/>
            <person name="Medema M.H."/>
            <person name="Devos D.P."/>
            <person name="Kaster A.-K."/>
            <person name="Ovreas L."/>
            <person name="Rohde M."/>
            <person name="Galperin M.Y."/>
            <person name="Jogler C."/>
        </authorList>
    </citation>
    <scope>NUCLEOTIDE SEQUENCE [LARGE SCALE GENOMIC DNA]</scope>
    <source>
        <strain evidence="2 3">FF011L</strain>
    </source>
</reference>
<dbReference type="GO" id="GO:0002949">
    <property type="term" value="P:tRNA threonylcarbamoyladenosine modification"/>
    <property type="evidence" value="ECO:0007669"/>
    <property type="project" value="InterPro"/>
</dbReference>
<evidence type="ECO:0000313" key="3">
    <source>
        <dbReference type="Proteomes" id="UP000320672"/>
    </source>
</evidence>
<proteinExistence type="predicted"/>
<dbReference type="InterPro" id="IPR000905">
    <property type="entry name" value="Gcp-like_dom"/>
</dbReference>
<accession>A0A517MEL9</accession>
<evidence type="ECO:0000313" key="2">
    <source>
        <dbReference type="EMBL" id="QDS93323.1"/>
    </source>
</evidence>
<feature type="domain" description="Gcp-like" evidence="1">
    <location>
        <begin position="55"/>
        <end position="105"/>
    </location>
</feature>
<dbReference type="InterPro" id="IPR022496">
    <property type="entry name" value="T6A_TsaB"/>
</dbReference>